<protein>
    <submittedName>
        <fullName evidence="3">Unannotated protein</fullName>
    </submittedName>
</protein>
<proteinExistence type="predicted"/>
<evidence type="ECO:0000313" key="3">
    <source>
        <dbReference type="EMBL" id="CAB4733220.1"/>
    </source>
</evidence>
<feature type="transmembrane region" description="Helical" evidence="1">
    <location>
        <begin position="130"/>
        <end position="149"/>
    </location>
</feature>
<dbReference type="EMBL" id="CAEZYQ010000004">
    <property type="protein sequence ID" value="CAB4733220.1"/>
    <property type="molecule type" value="Genomic_DNA"/>
</dbReference>
<evidence type="ECO:0000259" key="2">
    <source>
        <dbReference type="Pfam" id="PF12158"/>
    </source>
</evidence>
<gene>
    <name evidence="3" type="ORF">UFOPK2761_00660</name>
</gene>
<feature type="domain" description="DUF3592" evidence="2">
    <location>
        <begin position="44"/>
        <end position="112"/>
    </location>
</feature>
<dbReference type="InterPro" id="IPR021994">
    <property type="entry name" value="DUF3592"/>
</dbReference>
<keyword evidence="1" id="KW-0472">Membrane</keyword>
<reference evidence="3" key="1">
    <citation type="submission" date="2020-05" db="EMBL/GenBank/DDBJ databases">
        <authorList>
            <person name="Chiriac C."/>
            <person name="Salcher M."/>
            <person name="Ghai R."/>
            <person name="Kavagutti S V."/>
        </authorList>
    </citation>
    <scope>NUCLEOTIDE SEQUENCE</scope>
</reference>
<name>A0A6J6SE46_9ZZZZ</name>
<keyword evidence="1" id="KW-0812">Transmembrane</keyword>
<keyword evidence="1" id="KW-1133">Transmembrane helix</keyword>
<dbReference type="Pfam" id="PF12158">
    <property type="entry name" value="DUF3592"/>
    <property type="match status" value="1"/>
</dbReference>
<evidence type="ECO:0000256" key="1">
    <source>
        <dbReference type="SAM" id="Phobius"/>
    </source>
</evidence>
<dbReference type="AlphaFoldDB" id="A0A6J6SE46"/>
<feature type="transmembrane region" description="Helical" evidence="1">
    <location>
        <begin position="6"/>
        <end position="23"/>
    </location>
</feature>
<accession>A0A6J6SE46</accession>
<organism evidence="3">
    <name type="scientific">freshwater metagenome</name>
    <dbReference type="NCBI Taxonomy" id="449393"/>
    <lineage>
        <taxon>unclassified sequences</taxon>
        <taxon>metagenomes</taxon>
        <taxon>ecological metagenomes</taxon>
    </lineage>
</organism>
<sequence>MVLSILMLGAAGLALVVSVLLALRGARERRIAAQFVEHAVAGTAEVLEARPKDVAVAGEPATIYFHLVRLELPDGTTATAETMAGTQPPVPRVGERVAVRYDPGHPDRVVLADVDHTSGAGATELGLARVMLGLAVSLPVAWALIVAITEYAV</sequence>